<protein>
    <recommendedName>
        <fullName evidence="8">Abasic site processing protein</fullName>
        <ecNumber evidence="8">3.4.-.-</ecNumber>
    </recommendedName>
</protein>
<evidence type="ECO:0000313" key="9">
    <source>
        <dbReference type="EMBL" id="RBO91009.1"/>
    </source>
</evidence>
<keyword evidence="6" id="KW-0238">DNA-binding</keyword>
<dbReference type="AlphaFoldDB" id="A0A366DNI4"/>
<gene>
    <name evidence="9" type="ORF">DFR47_1106</name>
</gene>
<evidence type="ECO:0000256" key="7">
    <source>
        <dbReference type="ARBA" id="ARBA00023239"/>
    </source>
</evidence>
<dbReference type="PANTHER" id="PTHR13604:SF0">
    <property type="entry name" value="ABASIC SITE PROCESSING PROTEIN HMCES"/>
    <property type="match status" value="1"/>
</dbReference>
<dbReference type="GO" id="GO:0106300">
    <property type="term" value="P:protein-DNA covalent cross-linking repair"/>
    <property type="evidence" value="ECO:0007669"/>
    <property type="project" value="InterPro"/>
</dbReference>
<dbReference type="Gene3D" id="3.90.1680.20">
    <property type="match status" value="2"/>
</dbReference>
<reference evidence="9 10" key="1">
    <citation type="submission" date="2018-06" db="EMBL/GenBank/DDBJ databases">
        <title>Genomic Encyclopedia of Type Strains, Phase IV (KMG-IV): sequencing the most valuable type-strain genomes for metagenomic binning, comparative biology and taxonomic classification.</title>
        <authorList>
            <person name="Goeker M."/>
        </authorList>
    </citation>
    <scope>NUCLEOTIDE SEQUENCE [LARGE SCALE GENOMIC DNA]</scope>
    <source>
        <strain evidence="9 10">DSM 25619</strain>
    </source>
</reference>
<sequence>MCNQYNLKMNSAQLKQAVGSYIDLTNGASFDEKIYPDYPAPILRNNLDGIELGLSRWGMPTPPMYVKGETDKGITNVRNISSRHWQRWLGVASRCLVPATSFSEYAQHSDPKTGKKPLHWFAIDKSEPLFFFAGIWTEWIGVRKPSEGKQNHTLFAFLTSEPNSVVAPIHPKAMPVILTEPEEYDMWMTAPWDNAKELQRPLTSTKLCMLL</sequence>
<dbReference type="GO" id="GO:0006508">
    <property type="term" value="P:proteolysis"/>
    <property type="evidence" value="ECO:0007669"/>
    <property type="project" value="UniProtKB-KW"/>
</dbReference>
<evidence type="ECO:0000313" key="10">
    <source>
        <dbReference type="Proteomes" id="UP000252893"/>
    </source>
</evidence>
<organism evidence="9 10">
    <name type="scientific">Pseudochrobactrum asaccharolyticum</name>
    <dbReference type="NCBI Taxonomy" id="354351"/>
    <lineage>
        <taxon>Bacteria</taxon>
        <taxon>Pseudomonadati</taxon>
        <taxon>Pseudomonadota</taxon>
        <taxon>Alphaproteobacteria</taxon>
        <taxon>Hyphomicrobiales</taxon>
        <taxon>Brucellaceae</taxon>
        <taxon>Pseudochrobactrum</taxon>
    </lineage>
</organism>
<comment type="caution">
    <text evidence="9">The sequence shown here is derived from an EMBL/GenBank/DDBJ whole genome shotgun (WGS) entry which is preliminary data.</text>
</comment>
<dbReference type="PANTHER" id="PTHR13604">
    <property type="entry name" value="DC12-RELATED"/>
    <property type="match status" value="1"/>
</dbReference>
<dbReference type="EC" id="3.4.-.-" evidence="8"/>
<proteinExistence type="inferred from homology"/>
<accession>A0A366DNI4</accession>
<keyword evidence="2 8" id="KW-0645">Protease</keyword>
<evidence type="ECO:0000256" key="2">
    <source>
        <dbReference type="ARBA" id="ARBA00022670"/>
    </source>
</evidence>
<dbReference type="EMBL" id="QNRH01000010">
    <property type="protein sequence ID" value="RBO91009.1"/>
    <property type="molecule type" value="Genomic_DNA"/>
</dbReference>
<evidence type="ECO:0000256" key="6">
    <source>
        <dbReference type="ARBA" id="ARBA00023125"/>
    </source>
</evidence>
<dbReference type="RefSeq" id="WP_113945970.1">
    <property type="nucleotide sequence ID" value="NZ_JBHEEG010000004.1"/>
</dbReference>
<evidence type="ECO:0000256" key="4">
    <source>
        <dbReference type="ARBA" id="ARBA00022801"/>
    </source>
</evidence>
<comment type="similarity">
    <text evidence="1 8">Belongs to the SOS response-associated peptidase family.</text>
</comment>
<keyword evidence="4 8" id="KW-0378">Hydrolase</keyword>
<evidence type="ECO:0000256" key="5">
    <source>
        <dbReference type="ARBA" id="ARBA00023124"/>
    </source>
</evidence>
<dbReference type="OrthoDB" id="9782620at2"/>
<dbReference type="InterPro" id="IPR003738">
    <property type="entry name" value="SRAP"/>
</dbReference>
<dbReference type="GO" id="GO:0008233">
    <property type="term" value="F:peptidase activity"/>
    <property type="evidence" value="ECO:0007669"/>
    <property type="project" value="UniProtKB-KW"/>
</dbReference>
<dbReference type="GO" id="GO:0016829">
    <property type="term" value="F:lyase activity"/>
    <property type="evidence" value="ECO:0007669"/>
    <property type="project" value="UniProtKB-KW"/>
</dbReference>
<evidence type="ECO:0000256" key="8">
    <source>
        <dbReference type="RuleBase" id="RU364100"/>
    </source>
</evidence>
<keyword evidence="5" id="KW-0190">Covalent protein-DNA linkage</keyword>
<evidence type="ECO:0000256" key="1">
    <source>
        <dbReference type="ARBA" id="ARBA00008136"/>
    </source>
</evidence>
<dbReference type="Proteomes" id="UP000252893">
    <property type="component" value="Unassembled WGS sequence"/>
</dbReference>
<dbReference type="Pfam" id="PF02586">
    <property type="entry name" value="SRAP"/>
    <property type="match status" value="1"/>
</dbReference>
<dbReference type="InterPro" id="IPR036590">
    <property type="entry name" value="SRAP-like"/>
</dbReference>
<keyword evidence="7" id="KW-0456">Lyase</keyword>
<dbReference type="SUPFAM" id="SSF143081">
    <property type="entry name" value="BB1717-like"/>
    <property type="match status" value="1"/>
</dbReference>
<keyword evidence="3" id="KW-0227">DNA damage</keyword>
<name>A0A366DNI4_9HYPH</name>
<keyword evidence="10" id="KW-1185">Reference proteome</keyword>
<evidence type="ECO:0000256" key="3">
    <source>
        <dbReference type="ARBA" id="ARBA00022763"/>
    </source>
</evidence>
<dbReference type="GO" id="GO:0003697">
    <property type="term" value="F:single-stranded DNA binding"/>
    <property type="evidence" value="ECO:0007669"/>
    <property type="project" value="InterPro"/>
</dbReference>